<evidence type="ECO:0000313" key="12">
    <source>
        <dbReference type="EMBL" id="CAF3970810.1"/>
    </source>
</evidence>
<dbReference type="EMBL" id="CAJOAY010002672">
    <property type="protein sequence ID" value="CAF3970810.1"/>
    <property type="molecule type" value="Genomic_DNA"/>
</dbReference>
<dbReference type="InterPro" id="IPR034085">
    <property type="entry name" value="TOG"/>
</dbReference>
<evidence type="ECO:0000313" key="9">
    <source>
        <dbReference type="EMBL" id="CAF0752994.1"/>
    </source>
</evidence>
<evidence type="ECO:0000256" key="5">
    <source>
        <dbReference type="ARBA" id="ARBA00025722"/>
    </source>
</evidence>
<evidence type="ECO:0000256" key="6">
    <source>
        <dbReference type="PROSITE-ProRule" id="PRU00103"/>
    </source>
</evidence>
<accession>A0A813Y4Y3</accession>
<feature type="region of interest" description="Disordered" evidence="7">
    <location>
        <begin position="241"/>
        <end position="262"/>
    </location>
</feature>
<dbReference type="Pfam" id="PF21041">
    <property type="entry name" value="XMAP215_CLASP_TOG"/>
    <property type="match status" value="1"/>
</dbReference>
<evidence type="ECO:0000256" key="1">
    <source>
        <dbReference type="ARBA" id="ARBA00004245"/>
    </source>
</evidence>
<dbReference type="InterPro" id="IPR021133">
    <property type="entry name" value="HEAT_type_2"/>
</dbReference>
<dbReference type="GO" id="GO:0005856">
    <property type="term" value="C:cytoskeleton"/>
    <property type="evidence" value="ECO:0007669"/>
    <property type="project" value="UniProtKB-SubCell"/>
</dbReference>
<dbReference type="GO" id="GO:0051010">
    <property type="term" value="F:microtubule plus-end binding"/>
    <property type="evidence" value="ECO:0007669"/>
    <property type="project" value="InterPro"/>
</dbReference>
<sequence length="262" mass="30020">MADMSAITKYKNLGQFYPHVLSKEPNVRLECFISLEHYLTDVNNSIECEDFEGFIKGLLKWIEGSNYRISSNGIRILELFTERLNSYEFEHYLDNVVSVTTDRLGDGKDQVRDAASHLLLKLMRKYTPQRIWDLIQPLAFENKQFRIKEETQRLLIRTLNEFGTSTIQLNKLVPLICKLISDSNGTVRQQAIDTLVEIYRHVGEKVRGDIAKRDIPEAKLKQLYDKFDDVVASGRMIAKMSDSTDGSASSSLPHGKKQKSSI</sequence>
<dbReference type="EMBL" id="CAJNOG010000064">
    <property type="protein sequence ID" value="CAF0875671.1"/>
    <property type="molecule type" value="Genomic_DNA"/>
</dbReference>
<keyword evidence="3" id="KW-0677">Repeat</keyword>
<dbReference type="GO" id="GO:0030951">
    <property type="term" value="P:establishment or maintenance of microtubule cytoskeleton polarity"/>
    <property type="evidence" value="ECO:0007669"/>
    <property type="project" value="InterPro"/>
</dbReference>
<dbReference type="EMBL" id="CAJNON010000006">
    <property type="protein sequence ID" value="CAF0752994.1"/>
    <property type="molecule type" value="Genomic_DNA"/>
</dbReference>
<feature type="compositionally biased region" description="Low complexity" evidence="7">
    <location>
        <begin position="241"/>
        <end position="251"/>
    </location>
</feature>
<dbReference type="PROSITE" id="PS50077">
    <property type="entry name" value="HEAT_REPEAT"/>
    <property type="match status" value="1"/>
</dbReference>
<dbReference type="OrthoDB" id="46159at2759"/>
<comment type="caution">
    <text evidence="10">The sequence shown here is derived from an EMBL/GenBank/DDBJ whole genome shotgun (WGS) entry which is preliminary data.</text>
</comment>
<dbReference type="Proteomes" id="UP000663891">
    <property type="component" value="Unassembled WGS sequence"/>
</dbReference>
<evidence type="ECO:0000313" key="10">
    <source>
        <dbReference type="EMBL" id="CAF0875671.1"/>
    </source>
</evidence>
<protein>
    <recommendedName>
        <fullName evidence="8">TOG domain-containing protein</fullName>
    </recommendedName>
</protein>
<comment type="subcellular location">
    <subcellularLocation>
        <location evidence="1">Cytoplasm</location>
        <location evidence="1">Cytoskeleton</location>
    </subcellularLocation>
</comment>
<name>A0A813Y4Y3_9BILA</name>
<proteinExistence type="inferred from homology"/>
<evidence type="ECO:0000256" key="3">
    <source>
        <dbReference type="ARBA" id="ARBA00022737"/>
    </source>
</evidence>
<dbReference type="SMART" id="SM01349">
    <property type="entry name" value="TOG"/>
    <property type="match status" value="1"/>
</dbReference>
<dbReference type="InterPro" id="IPR048491">
    <property type="entry name" value="XMAP215_CLASP_TOG"/>
</dbReference>
<dbReference type="InterPro" id="IPR011989">
    <property type="entry name" value="ARM-like"/>
</dbReference>
<evidence type="ECO:0000256" key="4">
    <source>
        <dbReference type="ARBA" id="ARBA00023212"/>
    </source>
</evidence>
<organism evidence="10 13">
    <name type="scientific">Adineta steineri</name>
    <dbReference type="NCBI Taxonomy" id="433720"/>
    <lineage>
        <taxon>Eukaryota</taxon>
        <taxon>Metazoa</taxon>
        <taxon>Spiralia</taxon>
        <taxon>Gnathifera</taxon>
        <taxon>Rotifera</taxon>
        <taxon>Eurotatoria</taxon>
        <taxon>Bdelloidea</taxon>
        <taxon>Adinetida</taxon>
        <taxon>Adinetidae</taxon>
        <taxon>Adineta</taxon>
    </lineage>
</organism>
<dbReference type="EMBL" id="CAJOAZ010000044">
    <property type="protein sequence ID" value="CAF3504635.1"/>
    <property type="molecule type" value="Genomic_DNA"/>
</dbReference>
<gene>
    <name evidence="10" type="ORF">JYZ213_LOCUS9207</name>
    <name evidence="12" type="ORF">OKA104_LOCUS28091</name>
    <name evidence="11" type="ORF">OXD698_LOCUS1521</name>
    <name evidence="9" type="ORF">VCS650_LOCUS1356</name>
</gene>
<dbReference type="Gene3D" id="1.25.10.10">
    <property type="entry name" value="Leucine-rich Repeat Variant"/>
    <property type="match status" value="1"/>
</dbReference>
<dbReference type="GO" id="GO:0061863">
    <property type="term" value="F:microtubule plus end polymerase"/>
    <property type="evidence" value="ECO:0007669"/>
    <property type="project" value="InterPro"/>
</dbReference>
<dbReference type="InterPro" id="IPR016024">
    <property type="entry name" value="ARM-type_fold"/>
</dbReference>
<evidence type="ECO:0000259" key="8">
    <source>
        <dbReference type="SMART" id="SM01349"/>
    </source>
</evidence>
<feature type="repeat" description="HEAT" evidence="6">
    <location>
        <begin position="172"/>
        <end position="206"/>
    </location>
</feature>
<dbReference type="GO" id="GO:0046785">
    <property type="term" value="P:microtubule polymerization"/>
    <property type="evidence" value="ECO:0007669"/>
    <property type="project" value="InterPro"/>
</dbReference>
<dbReference type="GO" id="GO:0007051">
    <property type="term" value="P:spindle organization"/>
    <property type="evidence" value="ECO:0007669"/>
    <property type="project" value="InterPro"/>
</dbReference>
<evidence type="ECO:0000313" key="11">
    <source>
        <dbReference type="EMBL" id="CAF3504635.1"/>
    </source>
</evidence>
<dbReference type="AlphaFoldDB" id="A0A813Y4Y3"/>
<comment type="similarity">
    <text evidence="5">Belongs to the TOG/XMAP215 family.</text>
</comment>
<keyword evidence="2" id="KW-0963">Cytoplasm</keyword>
<dbReference type="SUPFAM" id="SSF48371">
    <property type="entry name" value="ARM repeat"/>
    <property type="match status" value="1"/>
</dbReference>
<feature type="domain" description="TOG" evidence="8">
    <location>
        <begin position="5"/>
        <end position="236"/>
    </location>
</feature>
<dbReference type="Proteomes" id="UP000663881">
    <property type="component" value="Unassembled WGS sequence"/>
</dbReference>
<reference evidence="10" key="1">
    <citation type="submission" date="2021-02" db="EMBL/GenBank/DDBJ databases">
        <authorList>
            <person name="Nowell W R."/>
        </authorList>
    </citation>
    <scope>NUCLEOTIDE SEQUENCE</scope>
</reference>
<evidence type="ECO:0000256" key="2">
    <source>
        <dbReference type="ARBA" id="ARBA00022490"/>
    </source>
</evidence>
<dbReference type="Proteomes" id="UP000663845">
    <property type="component" value="Unassembled WGS sequence"/>
</dbReference>
<dbReference type="InterPro" id="IPR045110">
    <property type="entry name" value="XMAP215"/>
</dbReference>
<evidence type="ECO:0000256" key="7">
    <source>
        <dbReference type="SAM" id="MobiDB-lite"/>
    </source>
</evidence>
<dbReference type="Proteomes" id="UP000663844">
    <property type="component" value="Unassembled WGS sequence"/>
</dbReference>
<keyword evidence="4" id="KW-0206">Cytoskeleton</keyword>
<dbReference type="PANTHER" id="PTHR12609">
    <property type="entry name" value="MICROTUBULE ASSOCIATED PROTEIN XMAP215"/>
    <property type="match status" value="1"/>
</dbReference>
<evidence type="ECO:0000313" key="13">
    <source>
        <dbReference type="Proteomes" id="UP000663845"/>
    </source>
</evidence>